<proteinExistence type="inferred from homology"/>
<dbReference type="PANTHER" id="PTHR30627">
    <property type="entry name" value="PEPTIDOGLYCAN D,D-TRANSPEPTIDASE"/>
    <property type="match status" value="1"/>
</dbReference>
<evidence type="ECO:0000313" key="17">
    <source>
        <dbReference type="EMBL" id="OUM87205.1"/>
    </source>
</evidence>
<evidence type="ECO:0000256" key="2">
    <source>
        <dbReference type="ARBA" id="ARBA00004236"/>
    </source>
</evidence>
<organism evidence="17 18">
    <name type="scientific">Bacillus thermozeamaize</name>
    <dbReference type="NCBI Taxonomy" id="230954"/>
    <lineage>
        <taxon>Bacteria</taxon>
        <taxon>Bacillati</taxon>
        <taxon>Bacillota</taxon>
        <taxon>Bacilli</taxon>
        <taxon>Bacillales</taxon>
        <taxon>Bacillaceae</taxon>
        <taxon>Bacillus</taxon>
    </lineage>
</organism>
<dbReference type="InterPro" id="IPR050515">
    <property type="entry name" value="Beta-lactam/transpept"/>
</dbReference>
<keyword evidence="11 14" id="KW-0472">Membrane</keyword>
<dbReference type="Proteomes" id="UP000196475">
    <property type="component" value="Unassembled WGS sequence"/>
</dbReference>
<dbReference type="SUPFAM" id="SSF56601">
    <property type="entry name" value="beta-lactamase/transpeptidase-like"/>
    <property type="match status" value="1"/>
</dbReference>
<dbReference type="GO" id="GO:0008360">
    <property type="term" value="P:regulation of cell shape"/>
    <property type="evidence" value="ECO:0007669"/>
    <property type="project" value="UniProtKB-KW"/>
</dbReference>
<feature type="transmembrane region" description="Helical" evidence="14">
    <location>
        <begin position="24"/>
        <end position="43"/>
    </location>
</feature>
<evidence type="ECO:0000256" key="13">
    <source>
        <dbReference type="ARBA" id="ARBA00034000"/>
    </source>
</evidence>
<evidence type="ECO:0000256" key="10">
    <source>
        <dbReference type="ARBA" id="ARBA00022989"/>
    </source>
</evidence>
<comment type="pathway">
    <text evidence="3">Cell wall biogenesis; peptidoglycan biosynthesis.</text>
</comment>
<dbReference type="SUPFAM" id="SSF56519">
    <property type="entry name" value="Penicillin binding protein dimerisation domain"/>
    <property type="match status" value="1"/>
</dbReference>
<evidence type="ECO:0000256" key="8">
    <source>
        <dbReference type="ARBA" id="ARBA00022960"/>
    </source>
</evidence>
<dbReference type="GO" id="GO:0008658">
    <property type="term" value="F:penicillin binding"/>
    <property type="evidence" value="ECO:0007669"/>
    <property type="project" value="InterPro"/>
</dbReference>
<evidence type="ECO:0000256" key="7">
    <source>
        <dbReference type="ARBA" id="ARBA00022692"/>
    </source>
</evidence>
<sequence length="624" mass="69209">MRETAEQEKKLLEPKEDKQLARRLMLLFFIVFVVFAVLVLRLAHVQLVAGETYAMLSENNQLKRLPITAPRGRILDASGEVLVDNQTVFTVTFQPLEGRNQPKQDIQAIAEHLAKVLEMEPKEVLEAMDVGPQRRMSSYIPRRIKSGISPEVMAYLEEHRNELPGVDVVPEPMRKYVYGNFLSHVLGYTRPVPADEKDKYLAKGYRADDRVGVFGLEAQYEDVLKGIDGYMEVLVNSRYEQVGKKNVVAPVRGHDLVLTIDRDFQAKVEAILAETVRSLAKKGVRQASAVVLDPKTGAVKAMANYPNFDPNIFNGKISPEVYAKEIQGREQNIAINGSYTPGSVVKPATVLMGMHEGVITPKSRLPAGVIHIGGGRTVSDGGRASGMITAKVALQRSSNVFMVGIGERMVKRHPGPYQDLFPVFDRYYQMFGLGQKTGIDLPKESIGLRGRDKYYGNLLYMTFGQYHNYTPIQLAQYVATIANGGYRMQPYLVQEIRRGTDRPGEEAEVIWRKTPKVLNRLPMNPAYIKDVQEGMRMVASPGGTGYRVYQGLPFQVAAKTGTAQTGAGDNSLILGYAPYHNPEIAFVVVIPKGGAGSAVSGPVSRKIIEAYFGLDKKETQGEDR</sequence>
<comment type="caution">
    <text evidence="17">The sequence shown here is derived from an EMBL/GenBank/DDBJ whole genome shotgun (WGS) entry which is preliminary data.</text>
</comment>
<dbReference type="InterPro" id="IPR001460">
    <property type="entry name" value="PCN-bd_Tpept"/>
</dbReference>
<dbReference type="EMBL" id="LZRT01000079">
    <property type="protein sequence ID" value="OUM87205.1"/>
    <property type="molecule type" value="Genomic_DNA"/>
</dbReference>
<evidence type="ECO:0000256" key="3">
    <source>
        <dbReference type="ARBA" id="ARBA00004752"/>
    </source>
</evidence>
<dbReference type="InterPro" id="IPR012338">
    <property type="entry name" value="Beta-lactam/transpept-like"/>
</dbReference>
<keyword evidence="12" id="KW-0961">Cell wall biogenesis/degradation</keyword>
<keyword evidence="10 14" id="KW-1133">Transmembrane helix</keyword>
<evidence type="ECO:0000256" key="1">
    <source>
        <dbReference type="ARBA" id="ARBA00004167"/>
    </source>
</evidence>
<dbReference type="Pfam" id="PF03717">
    <property type="entry name" value="PBP_dimer"/>
    <property type="match status" value="1"/>
</dbReference>
<gene>
    <name evidence="17" type="ORF">BAA01_09035</name>
</gene>
<evidence type="ECO:0000259" key="16">
    <source>
        <dbReference type="Pfam" id="PF03717"/>
    </source>
</evidence>
<reference evidence="18" key="1">
    <citation type="submission" date="2016-06" db="EMBL/GenBank/DDBJ databases">
        <authorList>
            <person name="Nascimento L."/>
            <person name="Pereira R.V."/>
            <person name="Martins L.F."/>
            <person name="Quaggio R.B."/>
            <person name="Silva A.M."/>
            <person name="Setubal J.C."/>
        </authorList>
    </citation>
    <scope>NUCLEOTIDE SEQUENCE [LARGE SCALE GENOMIC DNA]</scope>
</reference>
<evidence type="ECO:0000259" key="15">
    <source>
        <dbReference type="Pfam" id="PF00905"/>
    </source>
</evidence>
<dbReference type="GO" id="GO:0009252">
    <property type="term" value="P:peptidoglycan biosynthetic process"/>
    <property type="evidence" value="ECO:0007669"/>
    <property type="project" value="UniProtKB-UniPathway"/>
</dbReference>
<keyword evidence="7 14" id="KW-0812">Transmembrane</keyword>
<evidence type="ECO:0000256" key="4">
    <source>
        <dbReference type="ARBA" id="ARBA00007171"/>
    </source>
</evidence>
<dbReference type="GO" id="GO:0071555">
    <property type="term" value="P:cell wall organization"/>
    <property type="evidence" value="ECO:0007669"/>
    <property type="project" value="UniProtKB-KW"/>
</dbReference>
<dbReference type="InterPro" id="IPR005311">
    <property type="entry name" value="PBP_dimer"/>
</dbReference>
<evidence type="ECO:0000313" key="18">
    <source>
        <dbReference type="Proteomes" id="UP000196475"/>
    </source>
</evidence>
<evidence type="ECO:0000256" key="14">
    <source>
        <dbReference type="SAM" id="Phobius"/>
    </source>
</evidence>
<protein>
    <recommendedName>
        <fullName evidence="5">serine-type D-Ala-D-Ala carboxypeptidase</fullName>
        <ecNumber evidence="5">3.4.16.4</ecNumber>
    </recommendedName>
</protein>
<evidence type="ECO:0000256" key="5">
    <source>
        <dbReference type="ARBA" id="ARBA00012448"/>
    </source>
</evidence>
<dbReference type="AlphaFoldDB" id="A0A1Y3PIJ9"/>
<name>A0A1Y3PIJ9_9BACI</name>
<feature type="domain" description="Penicillin-binding protein transpeptidase" evidence="15">
    <location>
        <begin position="288"/>
        <end position="609"/>
    </location>
</feature>
<dbReference type="GO" id="GO:0005886">
    <property type="term" value="C:plasma membrane"/>
    <property type="evidence" value="ECO:0007669"/>
    <property type="project" value="UniProtKB-SubCell"/>
</dbReference>
<evidence type="ECO:0000256" key="9">
    <source>
        <dbReference type="ARBA" id="ARBA00022984"/>
    </source>
</evidence>
<comment type="catalytic activity">
    <reaction evidence="13">
        <text>Preferential cleavage: (Ac)2-L-Lys-D-Ala-|-D-Ala. Also transpeptidation of peptidyl-alanyl moieties that are N-acyl substituents of D-alanine.</text>
        <dbReference type="EC" id="3.4.16.4"/>
    </reaction>
</comment>
<comment type="subcellular location">
    <subcellularLocation>
        <location evidence="2">Cell membrane</location>
    </subcellularLocation>
    <subcellularLocation>
        <location evidence="1">Membrane</location>
        <topology evidence="1">Single-pass membrane protein</topology>
    </subcellularLocation>
</comment>
<dbReference type="InterPro" id="IPR036138">
    <property type="entry name" value="PBP_dimer_sf"/>
</dbReference>
<accession>A0A1Y3PIJ9</accession>
<dbReference type="Pfam" id="PF00905">
    <property type="entry name" value="Transpeptidase"/>
    <property type="match status" value="1"/>
</dbReference>
<dbReference type="EC" id="3.4.16.4" evidence="5"/>
<dbReference type="UniPathway" id="UPA00219"/>
<evidence type="ECO:0000256" key="11">
    <source>
        <dbReference type="ARBA" id="ARBA00023136"/>
    </source>
</evidence>
<dbReference type="PANTHER" id="PTHR30627:SF2">
    <property type="entry name" value="PEPTIDOGLYCAN D,D-TRANSPEPTIDASE MRDA"/>
    <property type="match status" value="1"/>
</dbReference>
<keyword evidence="8" id="KW-0133">Cell shape</keyword>
<evidence type="ECO:0000256" key="12">
    <source>
        <dbReference type="ARBA" id="ARBA00023316"/>
    </source>
</evidence>
<dbReference type="GO" id="GO:0071972">
    <property type="term" value="F:peptidoglycan L,D-transpeptidase activity"/>
    <property type="evidence" value="ECO:0007669"/>
    <property type="project" value="TreeGrafter"/>
</dbReference>
<keyword evidence="9" id="KW-0573">Peptidoglycan synthesis</keyword>
<dbReference type="Gene3D" id="3.90.1310.10">
    <property type="entry name" value="Penicillin-binding protein 2a (Domain 2)"/>
    <property type="match status" value="1"/>
</dbReference>
<feature type="domain" description="Penicillin-binding protein dimerisation" evidence="16">
    <location>
        <begin position="67"/>
        <end position="241"/>
    </location>
</feature>
<comment type="similarity">
    <text evidence="4">Belongs to the transpeptidase family.</text>
</comment>
<dbReference type="Gene3D" id="3.40.710.10">
    <property type="entry name" value="DD-peptidase/beta-lactamase superfamily"/>
    <property type="match status" value="1"/>
</dbReference>
<evidence type="ECO:0000256" key="6">
    <source>
        <dbReference type="ARBA" id="ARBA00022475"/>
    </source>
</evidence>
<keyword evidence="6" id="KW-1003">Cell membrane</keyword>
<dbReference type="GO" id="GO:0009002">
    <property type="term" value="F:serine-type D-Ala-D-Ala carboxypeptidase activity"/>
    <property type="evidence" value="ECO:0007669"/>
    <property type="project" value="UniProtKB-EC"/>
</dbReference>